<dbReference type="AlphaFoldDB" id="A0A564YCS9"/>
<accession>A0A564YCS9</accession>
<reference evidence="1 2" key="1">
    <citation type="submission" date="2019-07" db="EMBL/GenBank/DDBJ databases">
        <authorList>
            <person name="Jastrzebski P J."/>
            <person name="Paukszto L."/>
            <person name="Jastrzebski P J."/>
        </authorList>
    </citation>
    <scope>NUCLEOTIDE SEQUENCE [LARGE SCALE GENOMIC DNA]</scope>
    <source>
        <strain evidence="1 2">WMS-il1</strain>
    </source>
</reference>
<sequence>MTHNPRLTCLNASIDFPSFSPSLHIKGASALMLRRGLTQVTIPVLQTKIHACQLQAPRLLSLSVTRCGFPDNIFGLLSSWWSAYNCY</sequence>
<organism evidence="1 2">
    <name type="scientific">Hymenolepis diminuta</name>
    <name type="common">Rat tapeworm</name>
    <dbReference type="NCBI Taxonomy" id="6216"/>
    <lineage>
        <taxon>Eukaryota</taxon>
        <taxon>Metazoa</taxon>
        <taxon>Spiralia</taxon>
        <taxon>Lophotrochozoa</taxon>
        <taxon>Platyhelminthes</taxon>
        <taxon>Cestoda</taxon>
        <taxon>Eucestoda</taxon>
        <taxon>Cyclophyllidea</taxon>
        <taxon>Hymenolepididae</taxon>
        <taxon>Hymenolepis</taxon>
    </lineage>
</organism>
<name>A0A564YCS9_HYMDI</name>
<dbReference type="Proteomes" id="UP000321570">
    <property type="component" value="Unassembled WGS sequence"/>
</dbReference>
<proteinExistence type="predicted"/>
<evidence type="ECO:0000313" key="2">
    <source>
        <dbReference type="Proteomes" id="UP000321570"/>
    </source>
</evidence>
<evidence type="ECO:0000313" key="1">
    <source>
        <dbReference type="EMBL" id="VUZ45085.1"/>
    </source>
</evidence>
<dbReference type="EMBL" id="CABIJS010000155">
    <property type="protein sequence ID" value="VUZ45085.1"/>
    <property type="molecule type" value="Genomic_DNA"/>
</dbReference>
<protein>
    <submittedName>
        <fullName evidence="1">Uncharacterized protein</fullName>
    </submittedName>
</protein>
<gene>
    <name evidence="1" type="ORF">WMSIL1_LOCUS4981</name>
</gene>
<keyword evidence="2" id="KW-1185">Reference proteome</keyword>